<reference evidence="1" key="1">
    <citation type="submission" date="2023-05" db="EMBL/GenBank/DDBJ databases">
        <authorList>
            <consortium name="ELIXIR-Norway"/>
        </authorList>
    </citation>
    <scope>NUCLEOTIDE SEQUENCE</scope>
</reference>
<sequence length="338" mass="38075">MSNYSKHNLSKDLEELKTLFIQSKQRSPENLRELQLCLKRNRSFHSLPNEVQLQLCQTAIYQEFQAESMILSQGHIPLECYLVRSGHLKVMSGNINMNKNTNSEILSEFEEGDFIGLKCILLHKPVSSGKQRFSLFLESDLQVFNSSYSRLRVQQYQETCNFLRHHPLFFSGPKENIDFLVHCSNASDFCVLILYPATLINSLISSSNFLILSSGFSMSSITSSANSESFTSSFPIWIPFISFSSLITVARTSRTMLNNGAKGPSPTLCFIEIRALEQSEIFGLTEALKNSCDLHLCLISEGAECIFIPQIPSLAEASTEFRKTALALACAYPQRRGY</sequence>
<evidence type="ECO:0000313" key="1">
    <source>
        <dbReference type="EMBL" id="CAN0476577.1"/>
    </source>
</evidence>
<evidence type="ECO:0000313" key="2">
    <source>
        <dbReference type="Proteomes" id="UP001162501"/>
    </source>
</evidence>
<dbReference type="Proteomes" id="UP001162501">
    <property type="component" value="Chromosome 32"/>
</dbReference>
<protein>
    <submittedName>
        <fullName evidence="1">Uncharacterized protein</fullName>
    </submittedName>
</protein>
<accession>A0AC59ZP59</accession>
<dbReference type="EMBL" id="OX596116">
    <property type="protein sequence ID" value="CAN0476577.1"/>
    <property type="molecule type" value="Genomic_DNA"/>
</dbReference>
<name>A0AC59ZP59_RANTA</name>
<gene>
    <name evidence="1" type="ORF">MRATA1EN22A_LOCUS20761</name>
</gene>
<organism evidence="1 2">
    <name type="scientific">Rangifer tarandus platyrhynchus</name>
    <name type="common">Svalbard reindeer</name>
    <dbReference type="NCBI Taxonomy" id="3082113"/>
    <lineage>
        <taxon>Eukaryota</taxon>
        <taxon>Metazoa</taxon>
        <taxon>Chordata</taxon>
        <taxon>Craniata</taxon>
        <taxon>Vertebrata</taxon>
        <taxon>Euteleostomi</taxon>
        <taxon>Mammalia</taxon>
        <taxon>Eutheria</taxon>
        <taxon>Laurasiatheria</taxon>
        <taxon>Artiodactyla</taxon>
        <taxon>Ruminantia</taxon>
        <taxon>Pecora</taxon>
        <taxon>Cervidae</taxon>
        <taxon>Odocoileinae</taxon>
        <taxon>Rangifer</taxon>
    </lineage>
</organism>
<reference evidence="1" key="2">
    <citation type="submission" date="2025-03" db="EMBL/GenBank/DDBJ databases">
        <authorList>
            <consortium name="ELIXIR-Norway"/>
            <consortium name="Elixir Norway"/>
        </authorList>
    </citation>
    <scope>NUCLEOTIDE SEQUENCE</scope>
</reference>
<proteinExistence type="predicted"/>